<feature type="transmembrane region" description="Helical" evidence="1">
    <location>
        <begin position="52"/>
        <end position="73"/>
    </location>
</feature>
<evidence type="ECO:0000313" key="3">
    <source>
        <dbReference type="Proteomes" id="UP000248806"/>
    </source>
</evidence>
<keyword evidence="1" id="KW-0812">Transmembrane</keyword>
<dbReference type="EMBL" id="QKUF01000016">
    <property type="protein sequence ID" value="PZW26049.1"/>
    <property type="molecule type" value="Genomic_DNA"/>
</dbReference>
<dbReference type="AlphaFoldDB" id="A0A326UFQ1"/>
<evidence type="ECO:0000313" key="2">
    <source>
        <dbReference type="EMBL" id="PZW26049.1"/>
    </source>
</evidence>
<protein>
    <submittedName>
        <fullName evidence="2">Uncharacterized protein</fullName>
    </submittedName>
</protein>
<comment type="caution">
    <text evidence="2">The sequence shown here is derived from an EMBL/GenBank/DDBJ whole genome shotgun (WGS) entry which is preliminary data.</text>
</comment>
<evidence type="ECO:0000256" key="1">
    <source>
        <dbReference type="SAM" id="Phobius"/>
    </source>
</evidence>
<proteinExistence type="predicted"/>
<reference evidence="2 3" key="1">
    <citation type="submission" date="2018-06" db="EMBL/GenBank/DDBJ databases">
        <title>Genomic Encyclopedia of Archaeal and Bacterial Type Strains, Phase II (KMG-II): from individual species to whole genera.</title>
        <authorList>
            <person name="Goeker M."/>
        </authorList>
    </citation>
    <scope>NUCLEOTIDE SEQUENCE [LARGE SCALE GENOMIC DNA]</scope>
    <source>
        <strain evidence="2 3">ATCC BAA-1881</strain>
    </source>
</reference>
<gene>
    <name evidence="2" type="ORF">EI42_04008</name>
</gene>
<organism evidence="2 3">
    <name type="scientific">Thermosporothrix hazakensis</name>
    <dbReference type="NCBI Taxonomy" id="644383"/>
    <lineage>
        <taxon>Bacteria</taxon>
        <taxon>Bacillati</taxon>
        <taxon>Chloroflexota</taxon>
        <taxon>Ktedonobacteria</taxon>
        <taxon>Ktedonobacterales</taxon>
        <taxon>Thermosporotrichaceae</taxon>
        <taxon>Thermosporothrix</taxon>
    </lineage>
</organism>
<keyword evidence="3" id="KW-1185">Reference proteome</keyword>
<sequence>MKVILCLHFESLRDDYRHEDDAGIAYQPGTKSADRVLVSPGFTRKRALSSAAWSPACVGGIAGIVALAALMLMNA</sequence>
<keyword evidence="1" id="KW-1133">Transmembrane helix</keyword>
<accession>A0A326UFQ1</accession>
<keyword evidence="1" id="KW-0472">Membrane</keyword>
<name>A0A326UFQ1_THEHA</name>
<dbReference type="Proteomes" id="UP000248806">
    <property type="component" value="Unassembled WGS sequence"/>
</dbReference>